<dbReference type="PANTHER" id="PTHR34136">
    <property type="match status" value="1"/>
</dbReference>
<comment type="function">
    <text evidence="5">Catalyzes the conversion of GlcNAc-PP-undecaprenol into ManNAc-GlcNAc-PP-undecaprenol, the first committed lipid intermediate in the de novo synthesis of teichoic acid.</text>
</comment>
<dbReference type="HOGENOM" id="CLU_063203_3_1_9"/>
<dbReference type="CAZy" id="GT26">
    <property type="family name" value="Glycosyltransferase Family 26"/>
</dbReference>
<dbReference type="RefSeq" id="WP_013176416.1">
    <property type="nucleotide sequence ID" value="NC_014220.1"/>
</dbReference>
<dbReference type="OrthoDB" id="9771846at2"/>
<evidence type="ECO:0000256" key="2">
    <source>
        <dbReference type="ARBA" id="ARBA00022679"/>
    </source>
</evidence>
<dbReference type="NCBIfam" id="TIGR00696">
    <property type="entry name" value="wecG_tagA_cpsF"/>
    <property type="match status" value="1"/>
</dbReference>
<evidence type="ECO:0000256" key="5">
    <source>
        <dbReference type="HAMAP-Rule" id="MF_02070"/>
    </source>
</evidence>
<reference evidence="7" key="1">
    <citation type="journal article" date="2010" name="Stand. Genomic Sci.">
        <title>Complete genome sequence of Syntrophothermus lipocalidus type strain (TGB-C1T).</title>
        <authorList>
            <consortium name="US DOE Joint Genome Institute (JGI-PGF)"/>
            <person name="Djao O."/>
            <person name="Zhang X."/>
            <person name="Lucas S."/>
            <person name="Lapidus A."/>
            <person name="Glavina Del Rio T."/>
            <person name="Nolan M."/>
            <person name="Tice H."/>
            <person name="Cheng J."/>
            <person name="Han C."/>
            <person name="Tapia R."/>
            <person name="Goodwin L."/>
            <person name="Pitluck S."/>
            <person name="Liolios K."/>
            <person name="Ivanova N."/>
            <person name="Mavromatis K."/>
            <person name="Mikhailova N."/>
            <person name="Ovchinnikova G."/>
            <person name="Pati A."/>
            <person name="Brambilla E."/>
            <person name="Chen A."/>
            <person name="Palaniappan K."/>
            <person name="Land M."/>
            <person name="Hauser L."/>
            <person name="Chang Y."/>
            <person name="Jeffries C."/>
            <person name="Rohde M."/>
            <person name="Sikorski J."/>
            <person name="Spring S."/>
            <person name="Goker M."/>
            <person name="Detter J."/>
            <person name="Woyke T."/>
            <person name="Bristow J."/>
            <person name="Eisen J."/>
            <person name="Markowitz V."/>
            <person name="Hugenholtz P."/>
            <person name="Kyrpides N."/>
            <person name="Klenk H."/>
        </authorList>
    </citation>
    <scope>NUCLEOTIDE SEQUENCE [LARGE SCALE GENOMIC DNA]</scope>
    <source>
        <strain evidence="7">DSM 12680 / TGB-C1</strain>
    </source>
</reference>
<dbReference type="InterPro" id="IPR034714">
    <property type="entry name" value="TagA_TarA"/>
</dbReference>
<organism evidence="6 7">
    <name type="scientific">Syntrophothermus lipocalidus (strain DSM 12680 / TGB-C1)</name>
    <dbReference type="NCBI Taxonomy" id="643648"/>
    <lineage>
        <taxon>Bacteria</taxon>
        <taxon>Bacillati</taxon>
        <taxon>Bacillota</taxon>
        <taxon>Clostridia</taxon>
        <taxon>Eubacteriales</taxon>
        <taxon>Syntrophomonadaceae</taxon>
        <taxon>Syntrophothermus</taxon>
    </lineage>
</organism>
<protein>
    <recommendedName>
        <fullName evidence="5">N-acetylglucosaminyldiphosphoundecaprenol N-acetyl-beta-D-mannosaminyltransferase</fullName>
        <ecNumber evidence="5">2.4.1.187</ecNumber>
    </recommendedName>
    <alternativeName>
        <fullName evidence="5">N-acetylmannosaminyltransferase</fullName>
    </alternativeName>
    <alternativeName>
        <fullName evidence="5">UDP-N-acetylmannosamine transferase</fullName>
    </alternativeName>
    <alternativeName>
        <fullName evidence="5">UDP-N-acetylmannosamine:N-acetylglucosaminyl pyrophosphorylundecaprenol N-acetylmannosaminyltransferase</fullName>
    </alternativeName>
</protein>
<gene>
    <name evidence="6" type="ordered locus">Slip_2273</name>
</gene>
<dbReference type="KEGG" id="slp:Slip_2273"/>
<evidence type="ECO:0000313" key="6">
    <source>
        <dbReference type="EMBL" id="ADI03014.1"/>
    </source>
</evidence>
<keyword evidence="4 5" id="KW-0961">Cell wall biogenesis/degradation</keyword>
<comment type="similarity">
    <text evidence="5">Belongs to the glycosyltransferase 26 family. TagA/TarA subfamily.</text>
</comment>
<dbReference type="HAMAP" id="MF_02070">
    <property type="entry name" value="TagA_TarA"/>
    <property type="match status" value="1"/>
</dbReference>
<dbReference type="EC" id="2.4.1.187" evidence="5"/>
<name>D7CJQ9_SYNLT</name>
<sequence length="254" mass="28862">MRAKEIGFDQAYILGCRLDLVDMEQSLSVIKRFVEERTPHQVVTANAEMVYAASRQKPLRDIINRAHLVTLDGAGVVWAARFLGHRARERVTGIDLTLALAELASKLRWRLYLLGAKPGVAEEAAARMVARFPGLEIVGTHHGYFQQQETAEVVREIKEAKPDLLLVALGAPYQEFWINRHLAELGVPVALGIGGSLDVLSGQVKRAPKLFIRLNLEWLYRLVTEPRRWRRQLALPRFVFAVWRQKLGLFRLEP</sequence>
<evidence type="ECO:0000256" key="3">
    <source>
        <dbReference type="ARBA" id="ARBA00022944"/>
    </source>
</evidence>
<evidence type="ECO:0000256" key="4">
    <source>
        <dbReference type="ARBA" id="ARBA00023316"/>
    </source>
</evidence>
<dbReference type="eggNOG" id="COG1922">
    <property type="taxonomic scope" value="Bacteria"/>
</dbReference>
<evidence type="ECO:0000256" key="1">
    <source>
        <dbReference type="ARBA" id="ARBA00022676"/>
    </source>
</evidence>
<dbReference type="Proteomes" id="UP000000378">
    <property type="component" value="Chromosome"/>
</dbReference>
<dbReference type="InterPro" id="IPR004629">
    <property type="entry name" value="WecG_TagA_CpsF"/>
</dbReference>
<comment type="pathway">
    <text evidence="5">Cell wall biogenesis; teichoic acid biosynthesis.</text>
</comment>
<accession>D7CJQ9</accession>
<dbReference type="GO" id="GO:0019350">
    <property type="term" value="P:teichoic acid biosynthetic process"/>
    <property type="evidence" value="ECO:0007669"/>
    <property type="project" value="UniProtKB-UniRule"/>
</dbReference>
<proteinExistence type="inferred from homology"/>
<keyword evidence="1 5" id="KW-0328">Glycosyltransferase</keyword>
<dbReference type="STRING" id="643648.Slip_2273"/>
<dbReference type="GO" id="GO:0071555">
    <property type="term" value="P:cell wall organization"/>
    <property type="evidence" value="ECO:0007669"/>
    <property type="project" value="UniProtKB-KW"/>
</dbReference>
<dbReference type="PANTHER" id="PTHR34136:SF1">
    <property type="entry name" value="UDP-N-ACETYL-D-MANNOSAMINURONIC ACID TRANSFERASE"/>
    <property type="match status" value="1"/>
</dbReference>
<reference evidence="6 7" key="2">
    <citation type="journal article" date="2010" name="Stand. Genomic Sci.">
        <title>Complete genome sequence of Syntrophothermus lipocalidus type strain (TGB-C1).</title>
        <authorList>
            <person name="Djao O.D."/>
            <person name="Zhang X."/>
            <person name="Lucas S."/>
            <person name="Lapidus A."/>
            <person name="Del Rio T.G."/>
            <person name="Nolan M."/>
            <person name="Tice H."/>
            <person name="Cheng J.F."/>
            <person name="Han C."/>
            <person name="Tapia R."/>
            <person name="Goodwin L."/>
            <person name="Pitluck S."/>
            <person name="Liolios K."/>
            <person name="Ivanova N."/>
            <person name="Mavromatis K."/>
            <person name="Mikhailova N."/>
            <person name="Ovchinnikova G."/>
            <person name="Pati A."/>
            <person name="Brambilla E."/>
            <person name="Chen A."/>
            <person name="Palaniappan K."/>
            <person name="Land M."/>
            <person name="Hauser L."/>
            <person name="Chang Y.J."/>
            <person name="Jeffries C.D."/>
            <person name="Rohde M."/>
            <person name="Sikorski J."/>
            <person name="Spring S."/>
            <person name="Goker M."/>
            <person name="Detter J.C."/>
            <person name="Woyke T."/>
            <person name="Bristow J."/>
            <person name="Eisen J.A."/>
            <person name="Markowitz V."/>
            <person name="Hugenholtz P."/>
            <person name="Kyrpides N.C."/>
            <person name="Klenk H.P."/>
        </authorList>
    </citation>
    <scope>NUCLEOTIDE SEQUENCE [LARGE SCALE GENOMIC DNA]</scope>
    <source>
        <strain evidence="7">DSM 12680 / TGB-C1</strain>
    </source>
</reference>
<dbReference type="GO" id="GO:0047244">
    <property type="term" value="F:N-acetylglucosaminyldiphosphoundecaprenol N-acetyl-beta-D-mannosaminyltransferase activity"/>
    <property type="evidence" value="ECO:0007669"/>
    <property type="project" value="UniProtKB-UniRule"/>
</dbReference>
<comment type="catalytic activity">
    <reaction evidence="5">
        <text>UDP-N-acetyl-alpha-D-mannosamine + N-acetyl-alpha-D-glucosaminyl-di-trans,octa-cis-undecaprenyl diphosphate = N-acetyl-beta-D-mannosaminyl-(1-&gt;4)-N-acetyl-alpha-D-glucosaminyl di-trans,octa-cis-undecaprenyl diphosphate + UDP + H(+)</text>
        <dbReference type="Rhea" id="RHEA:16053"/>
        <dbReference type="ChEBI" id="CHEBI:15378"/>
        <dbReference type="ChEBI" id="CHEBI:58223"/>
        <dbReference type="ChEBI" id="CHEBI:62959"/>
        <dbReference type="ChEBI" id="CHEBI:68623"/>
        <dbReference type="ChEBI" id="CHEBI:132210"/>
        <dbReference type="EC" id="2.4.1.187"/>
    </reaction>
</comment>
<dbReference type="UniPathway" id="UPA00632"/>
<evidence type="ECO:0000313" key="7">
    <source>
        <dbReference type="Proteomes" id="UP000000378"/>
    </source>
</evidence>
<dbReference type="AlphaFoldDB" id="D7CJQ9"/>
<dbReference type="CDD" id="cd06533">
    <property type="entry name" value="Glyco_transf_WecG_TagA"/>
    <property type="match status" value="1"/>
</dbReference>
<dbReference type="EMBL" id="CP002048">
    <property type="protein sequence ID" value="ADI03014.1"/>
    <property type="molecule type" value="Genomic_DNA"/>
</dbReference>
<dbReference type="Pfam" id="PF03808">
    <property type="entry name" value="Glyco_tran_WecG"/>
    <property type="match status" value="1"/>
</dbReference>
<keyword evidence="7" id="KW-1185">Reference proteome</keyword>
<keyword evidence="3 5" id="KW-0777">Teichoic acid biosynthesis</keyword>
<keyword evidence="2 5" id="KW-0808">Transferase</keyword>